<dbReference type="PANTHER" id="PTHR18964:SF149">
    <property type="entry name" value="BIFUNCTIONAL UDP-N-ACETYLGLUCOSAMINE 2-EPIMERASE_N-ACETYLMANNOSAMINE KINASE"/>
    <property type="match status" value="1"/>
</dbReference>
<dbReference type="AlphaFoldDB" id="A0A9J7ARD8"/>
<dbReference type="SUPFAM" id="SSF46785">
    <property type="entry name" value="Winged helix' DNA-binding domain"/>
    <property type="match status" value="1"/>
</dbReference>
<dbReference type="RefSeq" id="WP_257768855.1">
    <property type="nucleotide sequence ID" value="NZ_CP102480.1"/>
</dbReference>
<dbReference type="Gene3D" id="3.30.420.40">
    <property type="match status" value="2"/>
</dbReference>
<dbReference type="InterPro" id="IPR036390">
    <property type="entry name" value="WH_DNA-bd_sf"/>
</dbReference>
<evidence type="ECO:0000256" key="1">
    <source>
        <dbReference type="ARBA" id="ARBA00006479"/>
    </source>
</evidence>
<dbReference type="InterPro" id="IPR049874">
    <property type="entry name" value="ROK_cs"/>
</dbReference>
<sequence length="404" mass="43505">MNQHDQRLGRHIPDPVRAQNRKAIVDCLRRRGAAARIELSEQIGISPATVTIITSELLEDGVIREEPAAPDRNEAARGRPRTRLELNPDAGYAVGIKISMHQAAVSLTDLSGDILGAETIPVRANRDAPEWIADICVQQVQKIIADSAIDPALVLGVGIGIPGYVEYPSGLVRWAPVFSERDVPFKEIVEQRSGFRTFIDNDANMTALAEKWFGVGRTFPTVLVVTVEHGVGMGLVVNEKLYRGAHGFGAEFGHTKIVVGGALCRCGQRGCIEAYASDYAIAREANILGPSVDTDDPIALQNRMRQLIRQADDGDEAVISIFERAGTMLGTGIANLVDILDPPVVVLSGARAQSARAFFSSLRDAMEANSLLGADQTVDLRIDSGGDEVWARGAAALVLEETLI</sequence>
<organism evidence="2 3">
    <name type="scientific">Nisaea acidiphila</name>
    <dbReference type="NCBI Taxonomy" id="1862145"/>
    <lineage>
        <taxon>Bacteria</taxon>
        <taxon>Pseudomonadati</taxon>
        <taxon>Pseudomonadota</taxon>
        <taxon>Alphaproteobacteria</taxon>
        <taxon>Rhodospirillales</taxon>
        <taxon>Thalassobaculaceae</taxon>
        <taxon>Nisaea</taxon>
    </lineage>
</organism>
<evidence type="ECO:0000313" key="3">
    <source>
        <dbReference type="Proteomes" id="UP001060336"/>
    </source>
</evidence>
<comment type="similarity">
    <text evidence="1">Belongs to the ROK (NagC/XylR) family.</text>
</comment>
<dbReference type="Gene3D" id="1.10.10.10">
    <property type="entry name" value="Winged helix-like DNA-binding domain superfamily/Winged helix DNA-binding domain"/>
    <property type="match status" value="1"/>
</dbReference>
<accession>A0A9J7ARD8</accession>
<gene>
    <name evidence="2" type="ORF">NUH88_21425</name>
</gene>
<dbReference type="InterPro" id="IPR000600">
    <property type="entry name" value="ROK"/>
</dbReference>
<dbReference type="Pfam" id="PF13412">
    <property type="entry name" value="HTH_24"/>
    <property type="match status" value="1"/>
</dbReference>
<evidence type="ECO:0000313" key="2">
    <source>
        <dbReference type="EMBL" id="UUX49936.1"/>
    </source>
</evidence>
<dbReference type="InterPro" id="IPR043129">
    <property type="entry name" value="ATPase_NBD"/>
</dbReference>
<reference evidence="2" key="1">
    <citation type="submission" date="2022-08" db="EMBL/GenBank/DDBJ databases">
        <title>Nisaea acidiphila sp. nov., isolated from a marine algal debris and emended description of the genus Nisaea Urios et al. 2008.</title>
        <authorList>
            <person name="Kwon K."/>
        </authorList>
    </citation>
    <scope>NUCLEOTIDE SEQUENCE</scope>
    <source>
        <strain evidence="2">MEBiC11861</strain>
    </source>
</reference>
<protein>
    <submittedName>
        <fullName evidence="2">ROK family transcriptional regulator</fullName>
    </submittedName>
</protein>
<dbReference type="Proteomes" id="UP001060336">
    <property type="component" value="Chromosome"/>
</dbReference>
<dbReference type="CDD" id="cd24073">
    <property type="entry name" value="ASKHA_ATPase_ROK_CYANR"/>
    <property type="match status" value="1"/>
</dbReference>
<dbReference type="PANTHER" id="PTHR18964">
    <property type="entry name" value="ROK (REPRESSOR, ORF, KINASE) FAMILY"/>
    <property type="match status" value="1"/>
</dbReference>
<dbReference type="InterPro" id="IPR036388">
    <property type="entry name" value="WH-like_DNA-bd_sf"/>
</dbReference>
<name>A0A9J7ARD8_9PROT</name>
<dbReference type="PROSITE" id="PS01125">
    <property type="entry name" value="ROK"/>
    <property type="match status" value="1"/>
</dbReference>
<dbReference type="Pfam" id="PF00480">
    <property type="entry name" value="ROK"/>
    <property type="match status" value="1"/>
</dbReference>
<dbReference type="KEGG" id="naci:NUH88_21425"/>
<proteinExistence type="inferred from homology"/>
<dbReference type="SUPFAM" id="SSF53067">
    <property type="entry name" value="Actin-like ATPase domain"/>
    <property type="match status" value="1"/>
</dbReference>
<keyword evidence="3" id="KW-1185">Reference proteome</keyword>
<dbReference type="EMBL" id="CP102480">
    <property type="protein sequence ID" value="UUX49936.1"/>
    <property type="molecule type" value="Genomic_DNA"/>
</dbReference>